<dbReference type="InterPro" id="IPR035681">
    <property type="entry name" value="ComA-like_MBL"/>
</dbReference>
<feature type="domain" description="Metallo-beta-lactamase" evidence="2">
    <location>
        <begin position="68"/>
        <end position="264"/>
    </location>
</feature>
<keyword evidence="1" id="KW-1133">Transmembrane helix</keyword>
<evidence type="ECO:0000256" key="1">
    <source>
        <dbReference type="SAM" id="Phobius"/>
    </source>
</evidence>
<dbReference type="Gene3D" id="3.60.15.10">
    <property type="entry name" value="Ribonuclease Z/Hydroxyacylglutathione hydrolase-like"/>
    <property type="match status" value="1"/>
</dbReference>
<accession>A0A9D1LE66</accession>
<sequence>MKFRTLPKPLRIAAAVLLSLVLLFCAVISFFPQAGLPSWSEIFRFGGLNDTVDAGAYPFSVHYIDVGQADCSLIVCGEDAVLIDAGDVDGFLAIDTYLRAQGIRELSYMILSHAHADHIGAADEVLENYDVQNVILPRYTEENMPTTDVYADLLFALDESEAQVHAAEAGDTYTLSDFSFTILSPGRVYADLNNTSVVVRAVYKDTAFLFQGDAEASVEGDILKSGLPVSADVLKLGHHGSKTASSAAYLQAVSPVLAVIFCGERNIYDFPNEEVLNRLDAMEIDYRRTDRNGNIVVVSDGERVGIQTEK</sequence>
<evidence type="ECO:0000313" key="4">
    <source>
        <dbReference type="Proteomes" id="UP000824071"/>
    </source>
</evidence>
<dbReference type="InterPro" id="IPR001279">
    <property type="entry name" value="Metallo-B-lactamas"/>
</dbReference>
<dbReference type="PANTHER" id="PTHR30619">
    <property type="entry name" value="DNA INTERNALIZATION/COMPETENCE PROTEIN COMEC/REC2"/>
    <property type="match status" value="1"/>
</dbReference>
<dbReference type="AlphaFoldDB" id="A0A9D1LE66"/>
<keyword evidence="1" id="KW-0472">Membrane</keyword>
<protein>
    <submittedName>
        <fullName evidence="3">MBL fold metallo-hydrolase</fullName>
    </submittedName>
</protein>
<reference evidence="3" key="2">
    <citation type="journal article" date="2021" name="PeerJ">
        <title>Extensive microbial diversity within the chicken gut microbiome revealed by metagenomics and culture.</title>
        <authorList>
            <person name="Gilroy R."/>
            <person name="Ravi A."/>
            <person name="Getino M."/>
            <person name="Pursley I."/>
            <person name="Horton D.L."/>
            <person name="Alikhan N.F."/>
            <person name="Baker D."/>
            <person name="Gharbi K."/>
            <person name="Hall N."/>
            <person name="Watson M."/>
            <person name="Adriaenssens E.M."/>
            <person name="Foster-Nyarko E."/>
            <person name="Jarju S."/>
            <person name="Secka A."/>
            <person name="Antonio M."/>
            <person name="Oren A."/>
            <person name="Chaudhuri R.R."/>
            <person name="La Ragione R."/>
            <person name="Hildebrand F."/>
            <person name="Pallen M.J."/>
        </authorList>
    </citation>
    <scope>NUCLEOTIDE SEQUENCE</scope>
    <source>
        <strain evidence="3">ChiGjej1B1-19959</strain>
    </source>
</reference>
<dbReference type="InterPro" id="IPR052159">
    <property type="entry name" value="Competence_DNA_uptake"/>
</dbReference>
<name>A0A9D1LE66_9FIRM</name>
<dbReference type="SUPFAM" id="SSF56281">
    <property type="entry name" value="Metallo-hydrolase/oxidoreductase"/>
    <property type="match status" value="1"/>
</dbReference>
<feature type="transmembrane region" description="Helical" evidence="1">
    <location>
        <begin position="12"/>
        <end position="31"/>
    </location>
</feature>
<evidence type="ECO:0000259" key="2">
    <source>
        <dbReference type="SMART" id="SM00849"/>
    </source>
</evidence>
<dbReference type="CDD" id="cd07731">
    <property type="entry name" value="ComA-like_MBL-fold"/>
    <property type="match status" value="1"/>
</dbReference>
<comment type="caution">
    <text evidence="3">The sequence shown here is derived from an EMBL/GenBank/DDBJ whole genome shotgun (WGS) entry which is preliminary data.</text>
</comment>
<dbReference type="EMBL" id="DVMW01000018">
    <property type="protein sequence ID" value="HIU35397.1"/>
    <property type="molecule type" value="Genomic_DNA"/>
</dbReference>
<dbReference type="Pfam" id="PF00753">
    <property type="entry name" value="Lactamase_B"/>
    <property type="match status" value="1"/>
</dbReference>
<gene>
    <name evidence="3" type="ORF">IAC53_02155</name>
</gene>
<keyword evidence="1" id="KW-0812">Transmembrane</keyword>
<organism evidence="3 4">
    <name type="scientific">Candidatus Fimenecus excrementigallinarum</name>
    <dbReference type="NCBI Taxonomy" id="2840816"/>
    <lineage>
        <taxon>Bacteria</taxon>
        <taxon>Bacillati</taxon>
        <taxon>Bacillota</taxon>
        <taxon>Clostridia</taxon>
        <taxon>Candidatus Fimenecus</taxon>
    </lineage>
</organism>
<proteinExistence type="predicted"/>
<evidence type="ECO:0000313" key="3">
    <source>
        <dbReference type="EMBL" id="HIU35397.1"/>
    </source>
</evidence>
<reference evidence="3" key="1">
    <citation type="submission" date="2020-10" db="EMBL/GenBank/DDBJ databases">
        <authorList>
            <person name="Gilroy R."/>
        </authorList>
    </citation>
    <scope>NUCLEOTIDE SEQUENCE</scope>
    <source>
        <strain evidence="3">ChiGjej1B1-19959</strain>
    </source>
</reference>
<dbReference type="SMART" id="SM00849">
    <property type="entry name" value="Lactamase_B"/>
    <property type="match status" value="1"/>
</dbReference>
<dbReference type="PANTHER" id="PTHR30619:SF7">
    <property type="entry name" value="BETA-LACTAMASE DOMAIN PROTEIN"/>
    <property type="match status" value="1"/>
</dbReference>
<dbReference type="Proteomes" id="UP000824071">
    <property type="component" value="Unassembled WGS sequence"/>
</dbReference>
<dbReference type="InterPro" id="IPR036866">
    <property type="entry name" value="RibonucZ/Hydroxyglut_hydro"/>
</dbReference>